<keyword evidence="3" id="KW-1185">Reference proteome</keyword>
<feature type="compositionally biased region" description="Low complexity" evidence="1">
    <location>
        <begin position="1"/>
        <end position="16"/>
    </location>
</feature>
<feature type="region of interest" description="Disordered" evidence="1">
    <location>
        <begin position="1"/>
        <end position="51"/>
    </location>
</feature>
<dbReference type="EnsemblProtists" id="HpaT814909">
    <property type="protein sequence ID" value="HpaP814909"/>
    <property type="gene ID" value="HpaG814909"/>
</dbReference>
<dbReference type="Proteomes" id="UP000011713">
    <property type="component" value="Unassembled WGS sequence"/>
</dbReference>
<evidence type="ECO:0000313" key="3">
    <source>
        <dbReference type="Proteomes" id="UP000011713"/>
    </source>
</evidence>
<name>M4C721_HYAAE</name>
<reference evidence="2" key="2">
    <citation type="submission" date="2015-06" db="UniProtKB">
        <authorList>
            <consortium name="EnsemblProtists"/>
        </authorList>
    </citation>
    <scope>IDENTIFICATION</scope>
    <source>
        <strain evidence="2">Emoy2</strain>
    </source>
</reference>
<proteinExistence type="predicted"/>
<dbReference type="EMBL" id="ABWE02009428">
    <property type="status" value="NOT_ANNOTATED_CDS"/>
    <property type="molecule type" value="Genomic_DNA"/>
</dbReference>
<evidence type="ECO:0000256" key="1">
    <source>
        <dbReference type="SAM" id="MobiDB-lite"/>
    </source>
</evidence>
<dbReference type="HOGENOM" id="CLU_3112805_0_0_1"/>
<evidence type="ECO:0000313" key="2">
    <source>
        <dbReference type="EnsemblProtists" id="HpaP814909"/>
    </source>
</evidence>
<dbReference type="AlphaFoldDB" id="M4C721"/>
<dbReference type="VEuPathDB" id="FungiDB:HpaG814909"/>
<organism evidence="2 3">
    <name type="scientific">Hyaloperonospora arabidopsidis (strain Emoy2)</name>
    <name type="common">Downy mildew agent</name>
    <name type="synonym">Peronospora arabidopsidis</name>
    <dbReference type="NCBI Taxonomy" id="559515"/>
    <lineage>
        <taxon>Eukaryota</taxon>
        <taxon>Sar</taxon>
        <taxon>Stramenopiles</taxon>
        <taxon>Oomycota</taxon>
        <taxon>Peronosporomycetes</taxon>
        <taxon>Peronosporales</taxon>
        <taxon>Peronosporaceae</taxon>
        <taxon>Hyaloperonospora</taxon>
    </lineage>
</organism>
<sequence length="51" mass="5265">VELSPELSPEPSSEFEFVTHVSDPPSISTSVDESVPTSGAAGSLHEGPEPD</sequence>
<reference evidence="3" key="1">
    <citation type="journal article" date="2010" name="Science">
        <title>Signatures of adaptation to obligate biotrophy in the Hyaloperonospora arabidopsidis genome.</title>
        <authorList>
            <person name="Baxter L."/>
            <person name="Tripathy S."/>
            <person name="Ishaque N."/>
            <person name="Boot N."/>
            <person name="Cabral A."/>
            <person name="Kemen E."/>
            <person name="Thines M."/>
            <person name="Ah-Fong A."/>
            <person name="Anderson R."/>
            <person name="Badejoko W."/>
            <person name="Bittner-Eddy P."/>
            <person name="Boore J.L."/>
            <person name="Chibucos M.C."/>
            <person name="Coates M."/>
            <person name="Dehal P."/>
            <person name="Delehaunty K."/>
            <person name="Dong S."/>
            <person name="Downton P."/>
            <person name="Dumas B."/>
            <person name="Fabro G."/>
            <person name="Fronick C."/>
            <person name="Fuerstenberg S.I."/>
            <person name="Fulton L."/>
            <person name="Gaulin E."/>
            <person name="Govers F."/>
            <person name="Hughes L."/>
            <person name="Humphray S."/>
            <person name="Jiang R.H."/>
            <person name="Judelson H."/>
            <person name="Kamoun S."/>
            <person name="Kyung K."/>
            <person name="Meijer H."/>
            <person name="Minx P."/>
            <person name="Morris P."/>
            <person name="Nelson J."/>
            <person name="Phuntumart V."/>
            <person name="Qutob D."/>
            <person name="Rehmany A."/>
            <person name="Rougon-Cardoso A."/>
            <person name="Ryden P."/>
            <person name="Torto-Alalibo T."/>
            <person name="Studholme D."/>
            <person name="Wang Y."/>
            <person name="Win J."/>
            <person name="Wood J."/>
            <person name="Clifton S.W."/>
            <person name="Rogers J."/>
            <person name="Van den Ackerveken G."/>
            <person name="Jones J.D."/>
            <person name="McDowell J.M."/>
            <person name="Beynon J."/>
            <person name="Tyler B.M."/>
        </authorList>
    </citation>
    <scope>NUCLEOTIDE SEQUENCE [LARGE SCALE GENOMIC DNA]</scope>
    <source>
        <strain evidence="3">Emoy2</strain>
    </source>
</reference>
<dbReference type="InParanoid" id="M4C721"/>
<accession>M4C721</accession>
<protein>
    <submittedName>
        <fullName evidence="2">Uncharacterized protein</fullName>
    </submittedName>
</protein>
<feature type="compositionally biased region" description="Polar residues" evidence="1">
    <location>
        <begin position="25"/>
        <end position="37"/>
    </location>
</feature>